<evidence type="ECO:0000259" key="8">
    <source>
        <dbReference type="PROSITE" id="PS50109"/>
    </source>
</evidence>
<reference evidence="9 10" key="1">
    <citation type="submission" date="2024-02" db="EMBL/GenBank/DDBJ databases">
        <title>Winogradskyella poriferorum JCM 12885.</title>
        <authorList>
            <person name="Zhang D.-F."/>
            <person name="Fu Z.-Y."/>
        </authorList>
    </citation>
    <scope>NUCLEOTIDE SEQUENCE [LARGE SCALE GENOMIC DNA]</scope>
    <source>
        <strain evidence="9 10">JCM 12885</strain>
    </source>
</reference>
<feature type="domain" description="Histidine kinase" evidence="8">
    <location>
        <begin position="239"/>
        <end position="457"/>
    </location>
</feature>
<dbReference type="Gene3D" id="3.30.565.10">
    <property type="entry name" value="Histidine kinase-like ATPase, C-terminal domain"/>
    <property type="match status" value="1"/>
</dbReference>
<dbReference type="SMART" id="SM00387">
    <property type="entry name" value="HATPase_c"/>
    <property type="match status" value="1"/>
</dbReference>
<keyword evidence="7" id="KW-1133">Transmembrane helix</keyword>
<dbReference type="InterPro" id="IPR005467">
    <property type="entry name" value="His_kinase_dom"/>
</dbReference>
<dbReference type="InterPro" id="IPR004358">
    <property type="entry name" value="Sig_transdc_His_kin-like_C"/>
</dbReference>
<dbReference type="PANTHER" id="PTHR43711">
    <property type="entry name" value="TWO-COMPONENT HISTIDINE KINASE"/>
    <property type="match status" value="1"/>
</dbReference>
<dbReference type="InterPro" id="IPR003594">
    <property type="entry name" value="HATPase_dom"/>
</dbReference>
<dbReference type="EC" id="2.7.13.3" evidence="2"/>
<keyword evidence="6" id="KW-0902">Two-component regulatory system</keyword>
<dbReference type="PRINTS" id="PR00344">
    <property type="entry name" value="BCTRLSENSOR"/>
</dbReference>
<dbReference type="Pfam" id="PF00512">
    <property type="entry name" value="HisKA"/>
    <property type="match status" value="1"/>
</dbReference>
<protein>
    <recommendedName>
        <fullName evidence="2">histidine kinase</fullName>
        <ecNumber evidence="2">2.7.13.3</ecNumber>
    </recommendedName>
</protein>
<dbReference type="PROSITE" id="PS50109">
    <property type="entry name" value="HIS_KIN"/>
    <property type="match status" value="1"/>
</dbReference>
<dbReference type="InterPro" id="IPR036097">
    <property type="entry name" value="HisK_dim/P_sf"/>
</dbReference>
<keyword evidence="5 9" id="KW-0418">Kinase</keyword>
<feature type="transmembrane region" description="Helical" evidence="7">
    <location>
        <begin position="67"/>
        <end position="87"/>
    </location>
</feature>
<comment type="caution">
    <text evidence="9">The sequence shown here is derived from an EMBL/GenBank/DDBJ whole genome shotgun (WGS) entry which is preliminary data.</text>
</comment>
<dbReference type="InterPro" id="IPR048437">
    <property type="entry name" value="MASE11"/>
</dbReference>
<proteinExistence type="predicted"/>
<comment type="catalytic activity">
    <reaction evidence="1">
        <text>ATP + protein L-histidine = ADP + protein N-phospho-L-histidine.</text>
        <dbReference type="EC" id="2.7.13.3"/>
    </reaction>
</comment>
<dbReference type="GO" id="GO:0016301">
    <property type="term" value="F:kinase activity"/>
    <property type="evidence" value="ECO:0007669"/>
    <property type="project" value="UniProtKB-KW"/>
</dbReference>
<dbReference type="InterPro" id="IPR036890">
    <property type="entry name" value="HATPase_C_sf"/>
</dbReference>
<organism evidence="9 10">
    <name type="scientific">Winogradskyella poriferorum</name>
    <dbReference type="NCBI Taxonomy" id="307627"/>
    <lineage>
        <taxon>Bacteria</taxon>
        <taxon>Pseudomonadati</taxon>
        <taxon>Bacteroidota</taxon>
        <taxon>Flavobacteriia</taxon>
        <taxon>Flavobacteriales</taxon>
        <taxon>Flavobacteriaceae</taxon>
        <taxon>Winogradskyella</taxon>
    </lineage>
</organism>
<accession>A0ABU7W0K4</accession>
<dbReference type="SMART" id="SM00388">
    <property type="entry name" value="HisKA"/>
    <property type="match status" value="1"/>
</dbReference>
<sequence>MLKKLWLSYRQWYVKYLGLQNHKNETDRLSYYRDQLFISIFTLTMVLGSISYFPSIIAAIILDKWFVFYADTIAILVLFFGFLYRKLSLENRKVIYSATFLVLSFGLVYDLGLGGNGTILLFMLSILITLYSSTRSGINSIIITAVFYLTLILIKYFNIIDIQFFVEGPLEGLTIVFINNIIFCLLTVYAVSFLIQQLHKALVKENELQQMLKKEHNKTIKAKNEAEQSNKLKTAFLSNMSHEIKTPLYGITGSAQLLKSDLQLDKANNEYFQIIEDNSKLLLAVFNDVLEISQLETGNVPIDISKVKISDLLDEIKSEFTGKVQEKDIQFSTTINFKTNKTFRTDQDKLHKALNHIIDNAIKFSPKNAIVNISCSPIDDDTLQFKISDNGIGISDIHIDKVHLPFFTIDLENKTGTHGAGLGLSIAKSYIELLGGTLQIESEVNKGTTVTFQLTSL</sequence>
<dbReference type="SUPFAM" id="SSF55874">
    <property type="entry name" value="ATPase domain of HSP90 chaperone/DNA topoisomerase II/histidine kinase"/>
    <property type="match status" value="1"/>
</dbReference>
<keyword evidence="7" id="KW-0812">Transmembrane</keyword>
<name>A0ABU7W0K4_9FLAO</name>
<dbReference type="InterPro" id="IPR003661">
    <property type="entry name" value="HisK_dim/P_dom"/>
</dbReference>
<keyword evidence="4" id="KW-0808">Transferase</keyword>
<feature type="transmembrane region" description="Helical" evidence="7">
    <location>
        <begin position="141"/>
        <end position="160"/>
    </location>
</feature>
<dbReference type="EMBL" id="JAZHOU010000001">
    <property type="protein sequence ID" value="MEF3077506.1"/>
    <property type="molecule type" value="Genomic_DNA"/>
</dbReference>
<dbReference type="CDD" id="cd00082">
    <property type="entry name" value="HisKA"/>
    <property type="match status" value="1"/>
</dbReference>
<feature type="transmembrane region" description="Helical" evidence="7">
    <location>
        <begin position="36"/>
        <end position="61"/>
    </location>
</feature>
<dbReference type="Gene3D" id="1.10.287.130">
    <property type="match status" value="1"/>
</dbReference>
<evidence type="ECO:0000256" key="5">
    <source>
        <dbReference type="ARBA" id="ARBA00022777"/>
    </source>
</evidence>
<evidence type="ECO:0000256" key="3">
    <source>
        <dbReference type="ARBA" id="ARBA00022553"/>
    </source>
</evidence>
<dbReference type="Proteomes" id="UP001356704">
    <property type="component" value="Unassembled WGS sequence"/>
</dbReference>
<keyword evidence="10" id="KW-1185">Reference proteome</keyword>
<keyword evidence="3" id="KW-0597">Phosphoprotein</keyword>
<evidence type="ECO:0000256" key="4">
    <source>
        <dbReference type="ARBA" id="ARBA00022679"/>
    </source>
</evidence>
<evidence type="ECO:0000256" key="7">
    <source>
        <dbReference type="SAM" id="Phobius"/>
    </source>
</evidence>
<feature type="transmembrane region" description="Helical" evidence="7">
    <location>
        <begin position="172"/>
        <end position="195"/>
    </location>
</feature>
<evidence type="ECO:0000256" key="1">
    <source>
        <dbReference type="ARBA" id="ARBA00000085"/>
    </source>
</evidence>
<evidence type="ECO:0000256" key="6">
    <source>
        <dbReference type="ARBA" id="ARBA00023012"/>
    </source>
</evidence>
<gene>
    <name evidence="9" type="ORF">V1468_00700</name>
</gene>
<dbReference type="PANTHER" id="PTHR43711:SF1">
    <property type="entry name" value="HISTIDINE KINASE 1"/>
    <property type="match status" value="1"/>
</dbReference>
<dbReference type="SUPFAM" id="SSF47384">
    <property type="entry name" value="Homodimeric domain of signal transducing histidine kinase"/>
    <property type="match status" value="1"/>
</dbReference>
<dbReference type="InterPro" id="IPR050736">
    <property type="entry name" value="Sensor_HK_Regulatory"/>
</dbReference>
<dbReference type="RefSeq" id="WP_331808344.1">
    <property type="nucleotide sequence ID" value="NZ_JAZHOU010000001.1"/>
</dbReference>
<dbReference type="Pfam" id="PF02518">
    <property type="entry name" value="HATPase_c"/>
    <property type="match status" value="1"/>
</dbReference>
<dbReference type="Pfam" id="PF20969">
    <property type="entry name" value="MASE11"/>
    <property type="match status" value="1"/>
</dbReference>
<evidence type="ECO:0000256" key="2">
    <source>
        <dbReference type="ARBA" id="ARBA00012438"/>
    </source>
</evidence>
<evidence type="ECO:0000313" key="9">
    <source>
        <dbReference type="EMBL" id="MEF3077506.1"/>
    </source>
</evidence>
<keyword evidence="7" id="KW-0472">Membrane</keyword>
<evidence type="ECO:0000313" key="10">
    <source>
        <dbReference type="Proteomes" id="UP001356704"/>
    </source>
</evidence>